<evidence type="ECO:0000313" key="1">
    <source>
        <dbReference type="EMBL" id="QKG70750.1"/>
    </source>
</evidence>
<evidence type="ECO:0008006" key="3">
    <source>
        <dbReference type="Google" id="ProtNLM"/>
    </source>
</evidence>
<sequence length="124" mass="14341">MYEVRADVSRHCVILILKHDYNHDRDAVHQDFVAAAERVRSEDGHFDVLVDLVGIHVIAQERVDSGEVLMRWCVTNGMRRGAIAVGTMLQELQLKRLSERSEKFRYFRSVDEAERWLGETSVEA</sequence>
<organism evidence="1 2">
    <name type="scientific">Erythrobacter mangrovi</name>
    <dbReference type="NCBI Taxonomy" id="2739433"/>
    <lineage>
        <taxon>Bacteria</taxon>
        <taxon>Pseudomonadati</taxon>
        <taxon>Pseudomonadota</taxon>
        <taxon>Alphaproteobacteria</taxon>
        <taxon>Sphingomonadales</taxon>
        <taxon>Erythrobacteraceae</taxon>
        <taxon>Erythrobacter/Porphyrobacter group</taxon>
        <taxon>Erythrobacter</taxon>
    </lineage>
</organism>
<dbReference type="RefSeq" id="WP_173213042.1">
    <property type="nucleotide sequence ID" value="NZ_CP053921.1"/>
</dbReference>
<dbReference type="KEGG" id="emv:HQR01_04850"/>
<dbReference type="AlphaFoldDB" id="A0A7D3XAD5"/>
<name>A0A7D3XAD5_9SPHN</name>
<evidence type="ECO:0000313" key="2">
    <source>
        <dbReference type="Proteomes" id="UP000504693"/>
    </source>
</evidence>
<protein>
    <recommendedName>
        <fullName evidence="3">STAS/SEC14 domain-containing protein</fullName>
    </recommendedName>
</protein>
<reference evidence="1 2" key="1">
    <citation type="submission" date="2020-05" db="EMBL/GenBank/DDBJ databases">
        <title>Erythrobacter mangrovi sp. nov., isolated from rhizosphere soil of mangrove plant (Kandelia candel).</title>
        <authorList>
            <person name="Ye Y.H."/>
        </authorList>
    </citation>
    <scope>NUCLEOTIDE SEQUENCE [LARGE SCALE GENOMIC DNA]</scope>
    <source>
        <strain evidence="1 2">EB310</strain>
    </source>
</reference>
<keyword evidence="2" id="KW-1185">Reference proteome</keyword>
<accession>A0A7D3XAD5</accession>
<proteinExistence type="predicted"/>
<dbReference type="EMBL" id="CP053921">
    <property type="protein sequence ID" value="QKG70750.1"/>
    <property type="molecule type" value="Genomic_DNA"/>
</dbReference>
<gene>
    <name evidence="1" type="ORF">HQR01_04850</name>
</gene>
<dbReference type="Proteomes" id="UP000504693">
    <property type="component" value="Chromosome"/>
</dbReference>